<gene>
    <name evidence="1" type="ORF">OHB35_11475</name>
</gene>
<proteinExistence type="predicted"/>
<accession>A0ABZ1H6L2</accession>
<reference evidence="1 2" key="1">
    <citation type="submission" date="2022-10" db="EMBL/GenBank/DDBJ databases">
        <title>The complete genomes of actinobacterial strains from the NBC collection.</title>
        <authorList>
            <person name="Joergensen T.S."/>
            <person name="Alvarez Arevalo M."/>
            <person name="Sterndorff E.B."/>
            <person name="Faurdal D."/>
            <person name="Vuksanovic O."/>
            <person name="Mourched A.-S."/>
            <person name="Charusanti P."/>
            <person name="Shaw S."/>
            <person name="Blin K."/>
            <person name="Weber T."/>
        </authorList>
    </citation>
    <scope>NUCLEOTIDE SEQUENCE [LARGE SCALE GENOMIC DNA]</scope>
    <source>
        <strain evidence="1 2">NBC 01752</strain>
    </source>
</reference>
<sequence>MSELYRLIDTEKANYPIVLLCRVLHVARSSYYAWREGEAARQARHAADDALAHEITVLHIASRRTYGARASTPNCGVWGGG</sequence>
<dbReference type="Proteomes" id="UP001340816">
    <property type="component" value="Chromosome"/>
</dbReference>
<dbReference type="RefSeq" id="WP_326758638.1">
    <property type="nucleotide sequence ID" value="NZ_CP109135.1"/>
</dbReference>
<name>A0ABZ1H6L2_STRPH</name>
<keyword evidence="2" id="KW-1185">Reference proteome</keyword>
<evidence type="ECO:0000313" key="2">
    <source>
        <dbReference type="Proteomes" id="UP001340816"/>
    </source>
</evidence>
<evidence type="ECO:0000313" key="1">
    <source>
        <dbReference type="EMBL" id="WSD13805.1"/>
    </source>
</evidence>
<organism evidence="1 2">
    <name type="scientific">Streptomyces phaeochromogenes</name>
    <dbReference type="NCBI Taxonomy" id="1923"/>
    <lineage>
        <taxon>Bacteria</taxon>
        <taxon>Bacillati</taxon>
        <taxon>Actinomycetota</taxon>
        <taxon>Actinomycetes</taxon>
        <taxon>Kitasatosporales</taxon>
        <taxon>Streptomycetaceae</taxon>
        <taxon>Streptomyces</taxon>
        <taxon>Streptomyces phaeochromogenes group</taxon>
    </lineage>
</organism>
<protein>
    <recommendedName>
        <fullName evidence="3">Transposase</fullName>
    </recommendedName>
</protein>
<dbReference type="EMBL" id="CP109135">
    <property type="protein sequence ID" value="WSD13805.1"/>
    <property type="molecule type" value="Genomic_DNA"/>
</dbReference>
<evidence type="ECO:0008006" key="3">
    <source>
        <dbReference type="Google" id="ProtNLM"/>
    </source>
</evidence>